<proteinExistence type="predicted"/>
<accession>A0A0A9E061</accession>
<protein>
    <submittedName>
        <fullName evidence="2">CSY2</fullName>
    </submittedName>
</protein>
<name>A0A0A9E061_ARUDO</name>
<feature type="signal peptide" evidence="1">
    <location>
        <begin position="1"/>
        <end position="21"/>
    </location>
</feature>
<dbReference type="EMBL" id="GBRH01203726">
    <property type="protein sequence ID" value="JAD94169.1"/>
    <property type="molecule type" value="Transcribed_RNA"/>
</dbReference>
<sequence length="54" mass="6082">MTRVLRFTILAISILPQFAHPSATLMGMRESFATGDIQSKSCLKAVHLLRWHIS</sequence>
<keyword evidence="1" id="KW-0732">Signal</keyword>
<dbReference type="AlphaFoldDB" id="A0A0A9E061"/>
<evidence type="ECO:0000313" key="2">
    <source>
        <dbReference type="EMBL" id="JAD94169.1"/>
    </source>
</evidence>
<evidence type="ECO:0000256" key="1">
    <source>
        <dbReference type="SAM" id="SignalP"/>
    </source>
</evidence>
<reference evidence="2" key="2">
    <citation type="journal article" date="2015" name="Data Brief">
        <title>Shoot transcriptome of the giant reed, Arundo donax.</title>
        <authorList>
            <person name="Barrero R.A."/>
            <person name="Guerrero F.D."/>
            <person name="Moolhuijzen P."/>
            <person name="Goolsby J.A."/>
            <person name="Tidwell J."/>
            <person name="Bellgard S.E."/>
            <person name="Bellgard M.I."/>
        </authorList>
    </citation>
    <scope>NUCLEOTIDE SEQUENCE</scope>
    <source>
        <tissue evidence="2">Shoot tissue taken approximately 20 cm above the soil surface</tissue>
    </source>
</reference>
<reference evidence="2" key="1">
    <citation type="submission" date="2014-09" db="EMBL/GenBank/DDBJ databases">
        <authorList>
            <person name="Magalhaes I.L.F."/>
            <person name="Oliveira U."/>
            <person name="Santos F.R."/>
            <person name="Vidigal T.H.D.A."/>
            <person name="Brescovit A.D."/>
            <person name="Santos A.J."/>
        </authorList>
    </citation>
    <scope>NUCLEOTIDE SEQUENCE</scope>
    <source>
        <tissue evidence="2">Shoot tissue taken approximately 20 cm above the soil surface</tissue>
    </source>
</reference>
<feature type="chain" id="PRO_5002045188" evidence="1">
    <location>
        <begin position="22"/>
        <end position="54"/>
    </location>
</feature>
<organism evidence="2">
    <name type="scientific">Arundo donax</name>
    <name type="common">Giant reed</name>
    <name type="synonym">Donax arundinaceus</name>
    <dbReference type="NCBI Taxonomy" id="35708"/>
    <lineage>
        <taxon>Eukaryota</taxon>
        <taxon>Viridiplantae</taxon>
        <taxon>Streptophyta</taxon>
        <taxon>Embryophyta</taxon>
        <taxon>Tracheophyta</taxon>
        <taxon>Spermatophyta</taxon>
        <taxon>Magnoliopsida</taxon>
        <taxon>Liliopsida</taxon>
        <taxon>Poales</taxon>
        <taxon>Poaceae</taxon>
        <taxon>PACMAD clade</taxon>
        <taxon>Arundinoideae</taxon>
        <taxon>Arundineae</taxon>
        <taxon>Arundo</taxon>
    </lineage>
</organism>